<dbReference type="InterPro" id="IPR027417">
    <property type="entry name" value="P-loop_NTPase"/>
</dbReference>
<dbReference type="InterPro" id="IPR052934">
    <property type="entry name" value="Methyl-DNA_Rec/Restrict_Enz"/>
</dbReference>
<dbReference type="SUPFAM" id="SSF52540">
    <property type="entry name" value="P-loop containing nucleoside triphosphate hydrolases"/>
    <property type="match status" value="1"/>
</dbReference>
<dbReference type="InterPro" id="IPR003593">
    <property type="entry name" value="AAA+_ATPase"/>
</dbReference>
<gene>
    <name evidence="3" type="ORF">PAMC26577_28950</name>
</gene>
<feature type="region of interest" description="Disordered" evidence="1">
    <location>
        <begin position="604"/>
        <end position="625"/>
    </location>
</feature>
<dbReference type="PANTHER" id="PTHR37291:SF1">
    <property type="entry name" value="TYPE IV METHYL-DIRECTED RESTRICTION ENZYME ECOKMCRB SUBUNIT"/>
    <property type="match status" value="1"/>
</dbReference>
<evidence type="ECO:0000259" key="2">
    <source>
        <dbReference type="SMART" id="SM00382"/>
    </source>
</evidence>
<dbReference type="GO" id="GO:0016887">
    <property type="term" value="F:ATP hydrolysis activity"/>
    <property type="evidence" value="ECO:0007669"/>
    <property type="project" value="InterPro"/>
</dbReference>
<dbReference type="EMBL" id="NBTZ01000112">
    <property type="protein sequence ID" value="OTP69752.1"/>
    <property type="molecule type" value="Genomic_DNA"/>
</dbReference>
<name>A0A242MEN0_CABSO</name>
<accession>A0A242MEN0</accession>
<evidence type="ECO:0000256" key="1">
    <source>
        <dbReference type="SAM" id="MobiDB-lite"/>
    </source>
</evidence>
<keyword evidence="3" id="KW-0808">Transferase</keyword>
<sequence>MKRSLNCSAQQSPTVLDMRTGKQNSAVESPTGFALTLAMGELRKVVIYYQKYSVAVIDSEGRTQKFRLMKDMFVYFNRGASEHIAFRTALNKASDAHPDDANQPAMQPFAHEGRNYLVHRIPFDESLPDLQLSSGTATTENMSKKSDSPFDTKLISGTSENVQPPPQNLILFGPPGTGKTHRTVDETLRILDPELYRGLISRDERLAAFNALLADGQVVFTTFHQSFSYEDFVEGLRATTTDGQIDYVVEPGVFKRLCERAAKGVVASEDSFDLALERFRLKLEESDGRIEMQTARRQNFAVTYDGGSRFRAYPVRGIHTETGHSTSMEHVRQLFQSGDEARIYRLSYVKGVLDYLKRECGLPDKAPVPSSSQNRKQFVLVIDEINRGNVSRIFGELITLIEPSRREGMPEALRVKLPYSKEPFGVPDNLHIIGTMNTADRSLTGLDIALRRRFSFIETPPDPSLFRGIVVAGTDIERLLTVINERIAVLLDRDHAIGHAYFMPLLEEPTQSVLARIFRNKIVPLLQEYFFEDWQRIQWVLNDHRKKKGFRFVVATTLDIDALFGSQTGLDVRSARWALDSGAFEEADAYAGIIDADKMRGPKDAARDVTNESGELADDVDADVA</sequence>
<organism evidence="3 4">
    <name type="scientific">Caballeronia sordidicola</name>
    <name type="common">Burkholderia sordidicola</name>
    <dbReference type="NCBI Taxonomy" id="196367"/>
    <lineage>
        <taxon>Bacteria</taxon>
        <taxon>Pseudomonadati</taxon>
        <taxon>Pseudomonadota</taxon>
        <taxon>Betaproteobacteria</taxon>
        <taxon>Burkholderiales</taxon>
        <taxon>Burkholderiaceae</taxon>
        <taxon>Caballeronia</taxon>
    </lineage>
</organism>
<dbReference type="GO" id="GO:0005524">
    <property type="term" value="F:ATP binding"/>
    <property type="evidence" value="ECO:0007669"/>
    <property type="project" value="InterPro"/>
</dbReference>
<dbReference type="GO" id="GO:0016301">
    <property type="term" value="F:kinase activity"/>
    <property type="evidence" value="ECO:0007669"/>
    <property type="project" value="UniProtKB-KW"/>
</dbReference>
<dbReference type="InterPro" id="IPR011704">
    <property type="entry name" value="ATPase_dyneun-rel_AAA"/>
</dbReference>
<comment type="caution">
    <text evidence="3">The sequence shown here is derived from an EMBL/GenBank/DDBJ whole genome shotgun (WGS) entry which is preliminary data.</text>
</comment>
<protein>
    <submittedName>
        <fullName evidence="3">Glycerate kinase</fullName>
    </submittedName>
</protein>
<evidence type="ECO:0000313" key="3">
    <source>
        <dbReference type="EMBL" id="OTP69752.1"/>
    </source>
</evidence>
<dbReference type="Proteomes" id="UP000195221">
    <property type="component" value="Unassembled WGS sequence"/>
</dbReference>
<feature type="domain" description="AAA+ ATPase" evidence="2">
    <location>
        <begin position="165"/>
        <end position="464"/>
    </location>
</feature>
<evidence type="ECO:0000313" key="4">
    <source>
        <dbReference type="Proteomes" id="UP000195221"/>
    </source>
</evidence>
<proteinExistence type="predicted"/>
<feature type="compositionally biased region" description="Acidic residues" evidence="1">
    <location>
        <begin position="615"/>
        <end position="625"/>
    </location>
</feature>
<reference evidence="3 4" key="1">
    <citation type="submission" date="2017-03" db="EMBL/GenBank/DDBJ databases">
        <title>Genome analysis of strain PAMC 26577.</title>
        <authorList>
            <person name="Oh H.-M."/>
            <person name="Yang J.-A."/>
        </authorList>
    </citation>
    <scope>NUCLEOTIDE SEQUENCE [LARGE SCALE GENOMIC DNA]</scope>
    <source>
        <strain evidence="3 4">PAMC 26577</strain>
    </source>
</reference>
<dbReference type="AlphaFoldDB" id="A0A242MEN0"/>
<dbReference type="Gene3D" id="3.40.50.300">
    <property type="entry name" value="P-loop containing nucleotide triphosphate hydrolases"/>
    <property type="match status" value="1"/>
</dbReference>
<dbReference type="PANTHER" id="PTHR37291">
    <property type="entry name" value="5-METHYLCYTOSINE-SPECIFIC RESTRICTION ENZYME B"/>
    <property type="match status" value="1"/>
</dbReference>
<dbReference type="Pfam" id="PF07728">
    <property type="entry name" value="AAA_5"/>
    <property type="match status" value="1"/>
</dbReference>
<keyword evidence="3" id="KW-0418">Kinase</keyword>
<dbReference type="SMART" id="SM00382">
    <property type="entry name" value="AAA"/>
    <property type="match status" value="1"/>
</dbReference>